<feature type="zinc finger region" description="C3H1-type" evidence="1">
    <location>
        <begin position="153"/>
        <end position="182"/>
    </location>
</feature>
<reference evidence="4" key="2">
    <citation type="submission" date="2015-01" db="EMBL/GenBank/DDBJ databases">
        <title>Evolutionary Origins and Diversification of the Mycorrhizal Mutualists.</title>
        <authorList>
            <consortium name="DOE Joint Genome Institute"/>
            <consortium name="Mycorrhizal Genomics Consortium"/>
            <person name="Kohler A."/>
            <person name="Kuo A."/>
            <person name="Nagy L.G."/>
            <person name="Floudas D."/>
            <person name="Copeland A."/>
            <person name="Barry K.W."/>
            <person name="Cichocki N."/>
            <person name="Veneault-Fourrey C."/>
            <person name="LaButti K."/>
            <person name="Lindquist E.A."/>
            <person name="Lipzen A."/>
            <person name="Lundell T."/>
            <person name="Morin E."/>
            <person name="Murat C."/>
            <person name="Riley R."/>
            <person name="Ohm R."/>
            <person name="Sun H."/>
            <person name="Tunlid A."/>
            <person name="Henrissat B."/>
            <person name="Grigoriev I.V."/>
            <person name="Hibbett D.S."/>
            <person name="Martin F."/>
        </authorList>
    </citation>
    <scope>NUCLEOTIDE SEQUENCE [LARGE SCALE GENOMIC DNA]</scope>
    <source>
        <strain evidence="4">h7</strain>
    </source>
</reference>
<sequence>MDKSSISTTSSPLSTVLQLAKRERLALETQKSALDSGVIEPKRRVNTAAEWSSAWHLASRAIEFAFPNRTRELGEYGRYIEGEFSAKLSSAHSHVILFDIAIRNIVQGGQCCLLTDRDIHLQVYSSVLLPEGANSAISSGSNRRNRDQKHLNTTKSDICNRFNTPGECPSSDVDCRYKHICKRCKRTGHGQDDCTK</sequence>
<keyword evidence="1" id="KW-0862">Zinc</keyword>
<keyword evidence="1" id="KW-0863">Zinc-finger</keyword>
<dbReference type="STRING" id="686832.A0A0C2X9Y1"/>
<keyword evidence="1" id="KW-0479">Metal-binding</keyword>
<evidence type="ECO:0000313" key="4">
    <source>
        <dbReference type="Proteomes" id="UP000053424"/>
    </source>
</evidence>
<gene>
    <name evidence="3" type="ORF">M413DRAFT_79992</name>
</gene>
<evidence type="ECO:0000256" key="1">
    <source>
        <dbReference type="PROSITE-ProRule" id="PRU00723"/>
    </source>
</evidence>
<reference evidence="3 4" key="1">
    <citation type="submission" date="2014-04" db="EMBL/GenBank/DDBJ databases">
        <authorList>
            <consortium name="DOE Joint Genome Institute"/>
            <person name="Kuo A."/>
            <person name="Gay G."/>
            <person name="Dore J."/>
            <person name="Kohler A."/>
            <person name="Nagy L.G."/>
            <person name="Floudas D."/>
            <person name="Copeland A."/>
            <person name="Barry K.W."/>
            <person name="Cichocki N."/>
            <person name="Veneault-Fourrey C."/>
            <person name="LaButti K."/>
            <person name="Lindquist E.A."/>
            <person name="Lipzen A."/>
            <person name="Lundell T."/>
            <person name="Morin E."/>
            <person name="Murat C."/>
            <person name="Sun H."/>
            <person name="Tunlid A."/>
            <person name="Henrissat B."/>
            <person name="Grigoriev I.V."/>
            <person name="Hibbett D.S."/>
            <person name="Martin F."/>
            <person name="Nordberg H.P."/>
            <person name="Cantor M.N."/>
            <person name="Hua S.X."/>
        </authorList>
    </citation>
    <scope>NUCLEOTIDE SEQUENCE [LARGE SCALE GENOMIC DNA]</scope>
    <source>
        <strain evidence="4">h7</strain>
    </source>
</reference>
<evidence type="ECO:0000259" key="2">
    <source>
        <dbReference type="PROSITE" id="PS50103"/>
    </source>
</evidence>
<name>A0A0C2X9Y1_HEBCY</name>
<dbReference type="OrthoDB" id="2355984at2759"/>
<dbReference type="GO" id="GO:0008270">
    <property type="term" value="F:zinc ion binding"/>
    <property type="evidence" value="ECO:0007669"/>
    <property type="project" value="UniProtKB-KW"/>
</dbReference>
<feature type="domain" description="C3H1-type" evidence="2">
    <location>
        <begin position="153"/>
        <end position="182"/>
    </location>
</feature>
<evidence type="ECO:0000313" key="3">
    <source>
        <dbReference type="EMBL" id="KIM34833.1"/>
    </source>
</evidence>
<keyword evidence="4" id="KW-1185">Reference proteome</keyword>
<accession>A0A0C2X9Y1</accession>
<organism evidence="3 4">
    <name type="scientific">Hebeloma cylindrosporum</name>
    <dbReference type="NCBI Taxonomy" id="76867"/>
    <lineage>
        <taxon>Eukaryota</taxon>
        <taxon>Fungi</taxon>
        <taxon>Dikarya</taxon>
        <taxon>Basidiomycota</taxon>
        <taxon>Agaricomycotina</taxon>
        <taxon>Agaricomycetes</taxon>
        <taxon>Agaricomycetidae</taxon>
        <taxon>Agaricales</taxon>
        <taxon>Agaricineae</taxon>
        <taxon>Hymenogastraceae</taxon>
        <taxon>Hebeloma</taxon>
    </lineage>
</organism>
<dbReference type="AlphaFoldDB" id="A0A0C2X9Y1"/>
<proteinExistence type="predicted"/>
<protein>
    <recommendedName>
        <fullName evidence="2">C3H1-type domain-containing protein</fullName>
    </recommendedName>
</protein>
<dbReference type="InterPro" id="IPR000571">
    <property type="entry name" value="Znf_CCCH"/>
</dbReference>
<dbReference type="PROSITE" id="PS50103">
    <property type="entry name" value="ZF_C3H1"/>
    <property type="match status" value="1"/>
</dbReference>
<dbReference type="Proteomes" id="UP000053424">
    <property type="component" value="Unassembled WGS sequence"/>
</dbReference>
<dbReference type="EMBL" id="KN831851">
    <property type="protein sequence ID" value="KIM34833.1"/>
    <property type="molecule type" value="Genomic_DNA"/>
</dbReference>
<dbReference type="HOGENOM" id="CLU_1390404_0_0_1"/>